<dbReference type="Proteomes" id="UP001162162">
    <property type="component" value="Unassembled WGS sequence"/>
</dbReference>
<sequence>MRKCIVQDCGKSQTNKENMPGVTFHSFYFDIIECWYYCTRLIASSVTCIVFLYKVYKDVEVKLSVDTRILPTLEDVLPKTEHTVYSVHVCAYYFLRRCHHTSITPSEYGRMQLNENMQIASTNPVTSHRYSRYVTLRIIRRHGVDRAERPASVTQLP</sequence>
<evidence type="ECO:0000313" key="2">
    <source>
        <dbReference type="Proteomes" id="UP001162162"/>
    </source>
</evidence>
<protein>
    <submittedName>
        <fullName evidence="1">Uncharacterized protein</fullName>
    </submittedName>
</protein>
<name>A0AAV8XZV0_9CUCU</name>
<dbReference type="AlphaFoldDB" id="A0AAV8XZV0"/>
<organism evidence="1 2">
    <name type="scientific">Aromia moschata</name>
    <dbReference type="NCBI Taxonomy" id="1265417"/>
    <lineage>
        <taxon>Eukaryota</taxon>
        <taxon>Metazoa</taxon>
        <taxon>Ecdysozoa</taxon>
        <taxon>Arthropoda</taxon>
        <taxon>Hexapoda</taxon>
        <taxon>Insecta</taxon>
        <taxon>Pterygota</taxon>
        <taxon>Neoptera</taxon>
        <taxon>Endopterygota</taxon>
        <taxon>Coleoptera</taxon>
        <taxon>Polyphaga</taxon>
        <taxon>Cucujiformia</taxon>
        <taxon>Chrysomeloidea</taxon>
        <taxon>Cerambycidae</taxon>
        <taxon>Cerambycinae</taxon>
        <taxon>Callichromatini</taxon>
        <taxon>Aromia</taxon>
    </lineage>
</organism>
<keyword evidence="2" id="KW-1185">Reference proteome</keyword>
<proteinExistence type="predicted"/>
<gene>
    <name evidence="1" type="ORF">NQ318_013660</name>
</gene>
<accession>A0AAV8XZV0</accession>
<evidence type="ECO:0000313" key="1">
    <source>
        <dbReference type="EMBL" id="KAJ8944249.1"/>
    </source>
</evidence>
<comment type="caution">
    <text evidence="1">The sequence shown here is derived from an EMBL/GenBank/DDBJ whole genome shotgun (WGS) entry which is preliminary data.</text>
</comment>
<reference evidence="1" key="1">
    <citation type="journal article" date="2023" name="Insect Mol. Biol.">
        <title>Genome sequencing provides insights into the evolution of gene families encoding plant cell wall-degrading enzymes in longhorned beetles.</title>
        <authorList>
            <person name="Shin N.R."/>
            <person name="Okamura Y."/>
            <person name="Kirsch R."/>
            <person name="Pauchet Y."/>
        </authorList>
    </citation>
    <scope>NUCLEOTIDE SEQUENCE</scope>
    <source>
        <strain evidence="1">AMC_N1</strain>
    </source>
</reference>
<dbReference type="EMBL" id="JAPWTK010000261">
    <property type="protein sequence ID" value="KAJ8944249.1"/>
    <property type="molecule type" value="Genomic_DNA"/>
</dbReference>